<dbReference type="InterPro" id="IPR043502">
    <property type="entry name" value="DNA/RNA_pol_sf"/>
</dbReference>
<evidence type="ECO:0000256" key="1">
    <source>
        <dbReference type="SAM" id="MobiDB-lite"/>
    </source>
</evidence>
<feature type="compositionally biased region" description="Basic residues" evidence="1">
    <location>
        <begin position="612"/>
        <end position="628"/>
    </location>
</feature>
<feature type="region of interest" description="Disordered" evidence="1">
    <location>
        <begin position="745"/>
        <end position="814"/>
    </location>
</feature>
<evidence type="ECO:0000259" key="2">
    <source>
        <dbReference type="PROSITE" id="PS50878"/>
    </source>
</evidence>
<dbReference type="Pfam" id="PF00078">
    <property type="entry name" value="RVT_1"/>
    <property type="match status" value="1"/>
</dbReference>
<feature type="region of interest" description="Disordered" evidence="1">
    <location>
        <begin position="606"/>
        <end position="635"/>
    </location>
</feature>
<feature type="domain" description="Reverse transcriptase" evidence="2">
    <location>
        <begin position="99"/>
        <end position="351"/>
    </location>
</feature>
<comment type="caution">
    <text evidence="3">The sequence shown here is derived from an EMBL/GenBank/DDBJ whole genome shotgun (WGS) entry which is preliminary data.</text>
</comment>
<dbReference type="CDD" id="cd01650">
    <property type="entry name" value="RT_nLTR_like"/>
    <property type="match status" value="1"/>
</dbReference>
<evidence type="ECO:0000313" key="3">
    <source>
        <dbReference type="EMBL" id="KAK3896150.1"/>
    </source>
</evidence>
<dbReference type="GO" id="GO:0071897">
    <property type="term" value="P:DNA biosynthetic process"/>
    <property type="evidence" value="ECO:0007669"/>
    <property type="project" value="UniProtKB-ARBA"/>
</dbReference>
<dbReference type="EMBL" id="JAWQEG010000010">
    <property type="protein sequence ID" value="KAK3896150.1"/>
    <property type="molecule type" value="Genomic_DNA"/>
</dbReference>
<protein>
    <recommendedName>
        <fullName evidence="2">Reverse transcriptase domain-containing protein</fullName>
    </recommendedName>
</protein>
<dbReference type="Proteomes" id="UP001286313">
    <property type="component" value="Unassembled WGS sequence"/>
</dbReference>
<dbReference type="AlphaFoldDB" id="A0AAE1GQ33"/>
<dbReference type="PANTHER" id="PTHR33332">
    <property type="entry name" value="REVERSE TRANSCRIPTASE DOMAIN-CONTAINING PROTEIN"/>
    <property type="match status" value="1"/>
</dbReference>
<gene>
    <name evidence="3" type="ORF">Pcinc_000170</name>
</gene>
<dbReference type="InterPro" id="IPR000477">
    <property type="entry name" value="RT_dom"/>
</dbReference>
<proteinExistence type="predicted"/>
<feature type="region of interest" description="Disordered" evidence="1">
    <location>
        <begin position="653"/>
        <end position="692"/>
    </location>
</feature>
<evidence type="ECO:0000313" key="4">
    <source>
        <dbReference type="Proteomes" id="UP001286313"/>
    </source>
</evidence>
<reference evidence="3" key="1">
    <citation type="submission" date="2023-10" db="EMBL/GenBank/DDBJ databases">
        <title>Genome assemblies of two species of porcelain crab, Petrolisthes cinctipes and Petrolisthes manimaculis (Anomura: Porcellanidae).</title>
        <authorList>
            <person name="Angst P."/>
        </authorList>
    </citation>
    <scope>NUCLEOTIDE SEQUENCE</scope>
    <source>
        <strain evidence="3">PB745_01</strain>
        <tissue evidence="3">Gill</tissue>
    </source>
</reference>
<sequence>MRKHSPSLPCTNGHTSEDTAGLLNDHFAAICQSLPEFDPSQLPAYLPSPQPPRVQEYQVAKKLSEFKLKRSTTPIDLPIKLYKEFAVELAIPLCSIINASISQFKVPTNWKTAYVTPNPKVNNPQSFDQLRPIAITPLPSLLCESFVFDWASASIKKFIDNQQFGNIKSSSTTHCLISLLDFVYKNLEQRKTSVILTFLDFKKAFDLVDHNVIIIKALGIGMEPGLVAWLADFLSDRQQVVRYQGAVSLPQTLKCGVPQGTRMGPLCFLILINDALTDTHRWKYVDDSTVGVVVDNTAPDYHLLQQQLDNLQAWTEANNVSINHNKTVVMHLHTSNTPVPPPTVTLAGHSLQVVETTKILGIMLDSKMDWKNHITTTTQSASYRLYMLRRLKSLGTPQCELRSIYHMFILSKLTYASPSWFPSINTTQKKQLEHEQKRACRIILGADYTTYSEALITLGMVSLDTVHHNILRRFSIELLSSPRHRDMLPPSLPPPRQSTRHTNILTPIRARTDRYNNSPIPSMNLFRRQKDGGVKTYASSLRPKLVAAPSQPSQEAAASCSSENVSKVTLHNSFSVLETLSDTHSGDPSTDDNSQTLAKGVHVVEVHAATRSPKRKLKSPKLPQRRLRGSSEALDSIDVPPCEATITVDSSIVSSQFHQKRSRGSDESLDSTEVPPRKLPSGSSEGREVNVDATDVVTSKDSLSLPLEQRSDSTTCIMDVDVSACVSDTTAVQDRTNVIVSKNIPSHIPSSSSNISDASGTRLRVPITAPSTTPRVRSSSSGPGLDKSYCLNKPSGRGGSGKYLREASQKSVLK</sequence>
<organism evidence="3 4">
    <name type="scientific">Petrolisthes cinctipes</name>
    <name type="common">Flat porcelain crab</name>
    <dbReference type="NCBI Taxonomy" id="88211"/>
    <lineage>
        <taxon>Eukaryota</taxon>
        <taxon>Metazoa</taxon>
        <taxon>Ecdysozoa</taxon>
        <taxon>Arthropoda</taxon>
        <taxon>Crustacea</taxon>
        <taxon>Multicrustacea</taxon>
        <taxon>Malacostraca</taxon>
        <taxon>Eumalacostraca</taxon>
        <taxon>Eucarida</taxon>
        <taxon>Decapoda</taxon>
        <taxon>Pleocyemata</taxon>
        <taxon>Anomura</taxon>
        <taxon>Galatheoidea</taxon>
        <taxon>Porcellanidae</taxon>
        <taxon>Petrolisthes</taxon>
    </lineage>
</organism>
<feature type="compositionally biased region" description="Low complexity" evidence="1">
    <location>
        <begin position="745"/>
        <end position="756"/>
    </location>
</feature>
<dbReference type="PROSITE" id="PS50878">
    <property type="entry name" value="RT_POL"/>
    <property type="match status" value="1"/>
</dbReference>
<accession>A0AAE1GQ33</accession>
<name>A0AAE1GQ33_PETCI</name>
<feature type="compositionally biased region" description="Low complexity" evidence="1">
    <location>
        <begin position="771"/>
        <end position="784"/>
    </location>
</feature>
<dbReference type="SUPFAM" id="SSF56672">
    <property type="entry name" value="DNA/RNA polymerases"/>
    <property type="match status" value="1"/>
</dbReference>
<keyword evidence="4" id="KW-1185">Reference proteome</keyword>